<protein>
    <submittedName>
        <fullName evidence="1">Uncharacterized protein</fullName>
    </submittedName>
</protein>
<dbReference type="Proteomes" id="UP000830395">
    <property type="component" value="Chromosome 28"/>
</dbReference>
<name>A0ACC5ZMV8_9TELE</name>
<reference evidence="1" key="1">
    <citation type="submission" date="2020-02" db="EMBL/GenBank/DDBJ databases">
        <title>Genome sequencing of the panga catfish, Pangasius djambal.</title>
        <authorList>
            <person name="Wen M."/>
            <person name="Zahm M."/>
            <person name="Roques C."/>
            <person name="Cabau C."/>
            <person name="Klopp C."/>
            <person name="Donnadieu C."/>
            <person name="Jouanno E."/>
            <person name="Avarre J.-C."/>
            <person name="Campet M."/>
            <person name="Ha T."/>
            <person name="Dugue R."/>
            <person name="Lampietro C."/>
            <person name="Louis A."/>
            <person name="Herpin A."/>
            <person name="Echchiki A."/>
            <person name="Berthelot C."/>
            <person name="Parey E."/>
            <person name="Roest-Crollius H."/>
            <person name="Braasch I."/>
            <person name="Postlethwait J.H."/>
            <person name="Bobe J."/>
            <person name="Montfort J."/>
            <person name="Bouchez O."/>
            <person name="Begum T."/>
            <person name="Schartl M."/>
            <person name="Gustiano R."/>
            <person name="Guiguen Y."/>
        </authorList>
    </citation>
    <scope>NUCLEOTIDE SEQUENCE</scope>
    <source>
        <strain evidence="1">Pdj_M5554</strain>
    </source>
</reference>
<comment type="caution">
    <text evidence="1">The sequence shown here is derived from an EMBL/GenBank/DDBJ whole genome shotgun (WGS) entry which is preliminary data.</text>
</comment>
<proteinExistence type="predicted"/>
<evidence type="ECO:0000313" key="2">
    <source>
        <dbReference type="Proteomes" id="UP000830395"/>
    </source>
</evidence>
<sequence length="327" mass="34263">MGDIGQKGEKGDAGQPGQEGALGIKGQKGEVGPRGPPGPVMTAHGLRHLSVPSEAGEKGEKGEKGDLGEKGIPGLPGVKGNDGLPGQMGKPGPQGKEGLPGPAGLRGLPGDKGLVGEPGAPGRDGEKGQKGDAGGIQGPQGPPGPKGEPGVGALGYTALVWATAVWQNRLADLPTIDSFVSALRSTFDHPLGGGEMISSLHPVRQGGHLVAEYASLELAWQTQAAKAIYVQGFSEELKDKLVTLEPPGDVEALYELSIWVDHRLQERRREHRSNKEDLVATMYDCAAPAHLSWPKPEESPVEPMHLGATGLSRQEREAQRCENRCLY</sequence>
<gene>
    <name evidence="1" type="ORF">PDJAM_G00173200</name>
</gene>
<keyword evidence="2" id="KW-1185">Reference proteome</keyword>
<accession>A0ACC5ZMV8</accession>
<evidence type="ECO:0000313" key="1">
    <source>
        <dbReference type="EMBL" id="MCJ8749162.1"/>
    </source>
</evidence>
<dbReference type="EMBL" id="CM041002">
    <property type="protein sequence ID" value="MCJ8749162.1"/>
    <property type="molecule type" value="Genomic_DNA"/>
</dbReference>
<organism evidence="1 2">
    <name type="scientific">Pangasius djambal</name>
    <dbReference type="NCBI Taxonomy" id="1691987"/>
    <lineage>
        <taxon>Eukaryota</taxon>
        <taxon>Metazoa</taxon>
        <taxon>Chordata</taxon>
        <taxon>Craniata</taxon>
        <taxon>Vertebrata</taxon>
        <taxon>Euteleostomi</taxon>
        <taxon>Actinopterygii</taxon>
        <taxon>Neopterygii</taxon>
        <taxon>Teleostei</taxon>
        <taxon>Ostariophysi</taxon>
        <taxon>Siluriformes</taxon>
        <taxon>Pangasiidae</taxon>
        <taxon>Pangasius</taxon>
    </lineage>
</organism>